<dbReference type="GO" id="GO:0046521">
    <property type="term" value="P:sphingoid catabolic process"/>
    <property type="evidence" value="ECO:0007669"/>
    <property type="project" value="TreeGrafter"/>
</dbReference>
<dbReference type="GO" id="GO:0016020">
    <property type="term" value="C:membrane"/>
    <property type="evidence" value="ECO:0007669"/>
    <property type="project" value="GOC"/>
</dbReference>
<dbReference type="FunCoup" id="K1XE20">
    <property type="interactions" value="124"/>
</dbReference>
<feature type="transmembrane region" description="Helical" evidence="1">
    <location>
        <begin position="216"/>
        <end position="238"/>
    </location>
</feature>
<feature type="transmembrane region" description="Helical" evidence="1">
    <location>
        <begin position="250"/>
        <end position="271"/>
    </location>
</feature>
<dbReference type="PANTHER" id="PTHR28026:SF9">
    <property type="entry name" value="2-HYDROXY-PALMITIC ACID DIOXYGENASE MPO1"/>
    <property type="match status" value="1"/>
</dbReference>
<name>K1XE20_MARBU</name>
<dbReference type="KEGG" id="mbe:MBM_02330"/>
<evidence type="ECO:0000313" key="3">
    <source>
        <dbReference type="Proteomes" id="UP000006753"/>
    </source>
</evidence>
<dbReference type="AlphaFoldDB" id="K1XE20"/>
<dbReference type="EMBL" id="JH921431">
    <property type="protein sequence ID" value="EKD19093.1"/>
    <property type="molecule type" value="Genomic_DNA"/>
</dbReference>
<dbReference type="Proteomes" id="UP000006753">
    <property type="component" value="Unassembled WGS sequence"/>
</dbReference>
<gene>
    <name evidence="2" type="ORF">MBM_02330</name>
</gene>
<reference evidence="2 3" key="1">
    <citation type="journal article" date="2012" name="BMC Genomics">
        <title>Sequencing the genome of Marssonina brunnea reveals fungus-poplar co-evolution.</title>
        <authorList>
            <person name="Zhu S."/>
            <person name="Cao Y.-Z."/>
            <person name="Jiang C."/>
            <person name="Tan B.-Y."/>
            <person name="Wang Z."/>
            <person name="Feng S."/>
            <person name="Zhang L."/>
            <person name="Su X.-H."/>
            <person name="Brejova B."/>
            <person name="Vinar T."/>
            <person name="Xu M."/>
            <person name="Wang M.-X."/>
            <person name="Zhang S.-G."/>
            <person name="Huang M.-R."/>
            <person name="Wu R."/>
            <person name="Zhou Y."/>
        </authorList>
    </citation>
    <scope>NUCLEOTIDE SEQUENCE [LARGE SCALE GENOMIC DNA]</scope>
    <source>
        <strain evidence="2 3">MB_m1</strain>
    </source>
</reference>
<organism evidence="2 3">
    <name type="scientific">Marssonina brunnea f. sp. multigermtubi (strain MB_m1)</name>
    <name type="common">Marssonina leaf spot fungus</name>
    <dbReference type="NCBI Taxonomy" id="1072389"/>
    <lineage>
        <taxon>Eukaryota</taxon>
        <taxon>Fungi</taxon>
        <taxon>Dikarya</taxon>
        <taxon>Ascomycota</taxon>
        <taxon>Pezizomycotina</taxon>
        <taxon>Leotiomycetes</taxon>
        <taxon>Helotiales</taxon>
        <taxon>Drepanopezizaceae</taxon>
        <taxon>Drepanopeziza</taxon>
    </lineage>
</organism>
<sequence length="337" mass="36401">MKLDWTGLDWTGLDWIGLDWIGLDWTEPDAPGTALEAFAEASVRGSDQKCTVSAYIEERATPTALGSPPESIDTTINTTILLSASTSTSSISLLPSATLPPPPQPSLSKMSLNLEKQLCFYGAYHHNSVNIGIHMLCVPLILASSILLATNTPTVIPLPHWLTIPNLPLNFGTIGAILYSGFYILLEPVAGSILLPVIIGWTAFANHLTSASTSTFANLASIAVFVVSWIAQFVGHGVYEGRAPALLDNLVQALVLAPFFVFMEALFTFGYRPELQKRVAAGVDKEIKRFRAEKAQNGNGAAKNVIWDEASHDCGVRYGCEEGKALRESFCFLPHPA</sequence>
<protein>
    <submittedName>
        <fullName evidence="2">Putative DUF962 domain protein</fullName>
    </submittedName>
</protein>
<accession>K1XE20</accession>
<dbReference type="InterPro" id="IPR009305">
    <property type="entry name" value="Mpo1-like"/>
</dbReference>
<dbReference type="GO" id="GO:0005783">
    <property type="term" value="C:endoplasmic reticulum"/>
    <property type="evidence" value="ECO:0007669"/>
    <property type="project" value="TreeGrafter"/>
</dbReference>
<dbReference type="OrthoDB" id="2124888at2759"/>
<dbReference type="eggNOG" id="KOG3292">
    <property type="taxonomic scope" value="Eukaryota"/>
</dbReference>
<keyword evidence="1" id="KW-0472">Membrane</keyword>
<dbReference type="HOGENOM" id="CLU_824059_0_0_1"/>
<evidence type="ECO:0000256" key="1">
    <source>
        <dbReference type="SAM" id="Phobius"/>
    </source>
</evidence>
<dbReference type="InParanoid" id="K1XE20"/>
<keyword evidence="1" id="KW-1133">Transmembrane helix</keyword>
<proteinExistence type="predicted"/>
<dbReference type="Pfam" id="PF06127">
    <property type="entry name" value="Mpo1-like"/>
    <property type="match status" value="1"/>
</dbReference>
<feature type="transmembrane region" description="Helical" evidence="1">
    <location>
        <begin position="176"/>
        <end position="204"/>
    </location>
</feature>
<keyword evidence="1" id="KW-0812">Transmembrane</keyword>
<evidence type="ECO:0000313" key="2">
    <source>
        <dbReference type="EMBL" id="EKD19093.1"/>
    </source>
</evidence>
<dbReference type="PANTHER" id="PTHR28026">
    <property type="entry name" value="DUF962 DOMAIN PROTEIN (AFU_ORTHOLOGUE AFUA_8G05310)"/>
    <property type="match status" value="1"/>
</dbReference>
<feature type="transmembrane region" description="Helical" evidence="1">
    <location>
        <begin position="136"/>
        <end position="156"/>
    </location>
</feature>
<keyword evidence="3" id="KW-1185">Reference proteome</keyword>
<dbReference type="GeneID" id="18758265"/>